<evidence type="ECO:0000259" key="2">
    <source>
        <dbReference type="PROSITE" id="PS50853"/>
    </source>
</evidence>
<dbReference type="InterPro" id="IPR013783">
    <property type="entry name" value="Ig-like_fold"/>
</dbReference>
<dbReference type="Proteomes" id="UP000033452">
    <property type="component" value="Unassembled WGS sequence"/>
</dbReference>
<gene>
    <name evidence="3" type="ORF">TW77_18435</name>
</gene>
<reference evidence="3 4" key="1">
    <citation type="journal article" date="2015" name="BMC Genomics">
        <title>Genome mining reveals unlocked bioactive potential of marine Gram-negative bacteria.</title>
        <authorList>
            <person name="Machado H."/>
            <person name="Sonnenschein E.C."/>
            <person name="Melchiorsen J."/>
            <person name="Gram L."/>
        </authorList>
    </citation>
    <scope>NUCLEOTIDE SEQUENCE [LARGE SCALE GENOMIC DNA]</scope>
    <source>
        <strain evidence="3 4">S2471</strain>
    </source>
</reference>
<dbReference type="Gene3D" id="2.60.40.10">
    <property type="entry name" value="Immunoglobulins"/>
    <property type="match status" value="2"/>
</dbReference>
<dbReference type="InterPro" id="IPR003961">
    <property type="entry name" value="FN3_dom"/>
</dbReference>
<dbReference type="PATRIC" id="fig|43658.5.peg.3899"/>
<dbReference type="InterPro" id="IPR036116">
    <property type="entry name" value="FN3_sf"/>
</dbReference>
<feature type="signal peptide" evidence="1">
    <location>
        <begin position="1"/>
        <end position="22"/>
    </location>
</feature>
<feature type="domain" description="Fibronectin type-III" evidence="2">
    <location>
        <begin position="271"/>
        <end position="365"/>
    </location>
</feature>
<proteinExistence type="predicted"/>
<evidence type="ECO:0000313" key="4">
    <source>
        <dbReference type="Proteomes" id="UP000033452"/>
    </source>
</evidence>
<evidence type="ECO:0000256" key="1">
    <source>
        <dbReference type="SAM" id="SignalP"/>
    </source>
</evidence>
<comment type="caution">
    <text evidence="3">The sequence shown here is derived from an EMBL/GenBank/DDBJ whole genome shotgun (WGS) entry which is preliminary data.</text>
</comment>
<evidence type="ECO:0000313" key="3">
    <source>
        <dbReference type="EMBL" id="KJZ06671.1"/>
    </source>
</evidence>
<feature type="chain" id="PRO_5002475315" description="Fibronectin type-III domain-containing protein" evidence="1">
    <location>
        <begin position="23"/>
        <end position="1926"/>
    </location>
</feature>
<dbReference type="EMBL" id="JXYA01000046">
    <property type="protein sequence ID" value="KJZ06671.1"/>
    <property type="molecule type" value="Genomic_DNA"/>
</dbReference>
<protein>
    <recommendedName>
        <fullName evidence="2">Fibronectin type-III domain-containing protein</fullName>
    </recommendedName>
</protein>
<keyword evidence="4" id="KW-1185">Reference proteome</keyword>
<accession>A0A0F4QGE0</accession>
<name>A0A0F4QGE0_9GAMM</name>
<dbReference type="SUPFAM" id="SSF49265">
    <property type="entry name" value="Fibronectin type III"/>
    <property type="match status" value="1"/>
</dbReference>
<organism evidence="3 4">
    <name type="scientific">Pseudoalteromonas rubra</name>
    <dbReference type="NCBI Taxonomy" id="43658"/>
    <lineage>
        <taxon>Bacteria</taxon>
        <taxon>Pseudomonadati</taxon>
        <taxon>Pseudomonadota</taxon>
        <taxon>Gammaproteobacteria</taxon>
        <taxon>Alteromonadales</taxon>
        <taxon>Pseudoalteromonadaceae</taxon>
        <taxon>Pseudoalteromonas</taxon>
    </lineage>
</organism>
<dbReference type="PROSITE" id="PS50853">
    <property type="entry name" value="FN3"/>
    <property type="match status" value="1"/>
</dbReference>
<dbReference type="CDD" id="cd00063">
    <property type="entry name" value="FN3"/>
    <property type="match status" value="1"/>
</dbReference>
<keyword evidence="1" id="KW-0732">Signal</keyword>
<sequence length="1926" mass="212479">MKLNIKALLLFSSAMVSAESFAYCTKTSTYDSEFKDNKYDGIFTESYCRLRTATTSSLNNYYPVGSTVNYQWNAESIPSNDLSRWPQKRYIDITSFRMRVTKPNGSHSFVESTPKMGSGSSSYKFTDSGRYSLCLERSADYVYYNIKLGVGGVEEKRHAYKTTKYSQCKSTYVIAGGTGAFAHYKTYSLSNTLIWQGFNGAGTIEIQTKKGNGSWTNYGSASASRGSHSVSFASAGTYSVRIRGCNGSGSSKGCTGYSQLSNNISILDPGTPQNLGVAGQTGSVIVTSNEAVLNWSPVNKQAGSHGFNLYYQLEGSDTKLTSTSTSMSNLTNGETYKYKVRACITGGLCSAYSDELQVTVQARPDAVTLGVKDRHALVPIANSGITFFIPTVTRYQASNGTVTMEQGDFTLIWNSISDVAFYELSGTADGVTLTPEKLSVTEKAIRVSHDGEHQFKVRACKSDTNCGDYSTLTVKTNFAFNGPNLTAKVNGETSHIIEGDSFELHWSSASAGATAATRYVVMDSAGRQLHESNTSGMYNVSLSNKNDGQYCYSVTVHTPLRASSPRTLCVIKRSPVPPIGNFTVDKGTGKISWSGVTVKDHDIYYLLKTTSDGDWQRHQATNVDVNFNAWPRGNYTASVKACYQHSHLNETCSNTATAAFSIDNTPFAVQQVNTFGTLTGNKCRTSGQNVCDKDGHFNVSWNANVNGPRPYSYRVARGTSVTTTQNTSLSLTNLPNGLVTLAISACSEADECSSSVTTSVYVEKPEKPKNPAISAPQNAFGAFDVSWPKANDADAYEFTVNNHQQNVSCNAQTCTWSSGNSFAIGTHTFELTALAYTEGASLRSNTASVKVNNRRDETYLLRKKLYEEEADNIPMDDEAAGLYAKDSAAFRYQTRLFERSRISHDIVNRAINSGPEFMDFGQLWDITARNRAESVKSELEAMMAQPTYAQDEIVHKLWLDVIHDMAEAELILSNQYMDKALRSKLAEDSVQTELNNLANAEVAAGRAYAMLRTLLANTSTRYATQLDAYSAVRGKRSPRYWEGELARPVYTDGALQEVKRRSADGSVRTERVHVLFGGYKDVVMAYNVMAQKLDVMHKYYKARMLSGDLQEAYYPQAITQITNARQDAQIVNAVLTGLFRTAITNGSDVDELPVAYNKFTASYERLESMLSWLEGETNLLGLPYGAFPVLHNHNVASTFDYLISDNLVPKLISDARTAYTSALSSYDTFKQTKDTIAQSHNEKFSQYNQQLKQLLGWEFSVLSCTSSNASCLSESEPTEGSQAHWQKQSIEQAKLNLDRANQRMRNLVGYCLLTDATNGAVTYELPEDGILTEEKCDQLAAEKGAGAQFEPGLIHTTLEDILNQKNLNQNISNIALKYGNKQADIQVQLAKIRADAQRAARKSSLFGSVLSIGASLATGNYAGAALQAVSTANEINAINKQIKGTKKEGQLLALSTRLGAEERVEINDAQNAYLDLHEQIRIRQMWFEAKTLQLDIAQAELQAAHEAERLVGIYKQASWVMSQMQQLQSNLAKRYVADPIHGKRLSKAMLTSQDSFDMAQEWLYYAMAALENKWNTPFNYRDHTSQSVMRARNAEELNAVFNSLKAFNTAKNVLSVEQSVSTYSLKEDGFGYYDTDFFGEIIYYPNPTPENACFDSQNRCTAEEAFARVLNSKVLRIMQGTSMQELLGLRFSTAKSFDENFGGPARIVDNIPPGYEPMNCLASGGTYLNKIKGISVNIETQFGASVETLPVELEMSGMSVMRTSHAGTYVYENGEHTVKDEFIHYPLRNWRVGTNGKLLINGDKIIGSSNAHIDSNHDRKSVINAFNEQNVGATDWLLKVRLGAAGQFEHLPADQIRDIKIDISHQHASRVYDSSCYEQVGGLNIFNPAALKTLTSGKDVLPQKGNWVMTSKGPYLYKSANNSSHY</sequence>